<name>A0ABD5QV47_9EURY</name>
<accession>A0ABD5QV47</accession>
<evidence type="ECO:0000313" key="3">
    <source>
        <dbReference type="Proteomes" id="UP001596145"/>
    </source>
</evidence>
<dbReference type="EMBL" id="JBHSKV010000020">
    <property type="protein sequence ID" value="MFC5135984.1"/>
    <property type="molecule type" value="Genomic_DNA"/>
</dbReference>
<protein>
    <submittedName>
        <fullName evidence="2">Uncharacterized protein</fullName>
    </submittedName>
</protein>
<dbReference type="Proteomes" id="UP001596145">
    <property type="component" value="Unassembled WGS sequence"/>
</dbReference>
<feature type="region of interest" description="Disordered" evidence="1">
    <location>
        <begin position="1"/>
        <end position="23"/>
    </location>
</feature>
<organism evidence="2 3">
    <name type="scientific">Halorubrum glutamatedens</name>
    <dbReference type="NCBI Taxonomy" id="2707018"/>
    <lineage>
        <taxon>Archaea</taxon>
        <taxon>Methanobacteriati</taxon>
        <taxon>Methanobacteriota</taxon>
        <taxon>Stenosarchaea group</taxon>
        <taxon>Halobacteria</taxon>
        <taxon>Halobacteriales</taxon>
        <taxon>Haloferacaceae</taxon>
        <taxon>Halorubrum</taxon>
    </lineage>
</organism>
<evidence type="ECO:0000313" key="2">
    <source>
        <dbReference type="EMBL" id="MFC5135984.1"/>
    </source>
</evidence>
<comment type="caution">
    <text evidence="2">The sequence shown here is derived from an EMBL/GenBank/DDBJ whole genome shotgun (WGS) entry which is preliminary data.</text>
</comment>
<sequence>MSNVPTRKNDGEPEAEEACEPRVPVGVLRGLRDLENGDTATKDDLESALNF</sequence>
<dbReference type="RefSeq" id="WP_162498093.1">
    <property type="nucleotide sequence ID" value="NZ_JBHSKV010000020.1"/>
</dbReference>
<gene>
    <name evidence="2" type="ORF">ACFPJA_14820</name>
</gene>
<reference evidence="2 3" key="1">
    <citation type="journal article" date="2019" name="Int. J. Syst. Evol. Microbiol.">
        <title>The Global Catalogue of Microorganisms (GCM) 10K type strain sequencing project: providing services to taxonomists for standard genome sequencing and annotation.</title>
        <authorList>
            <consortium name="The Broad Institute Genomics Platform"/>
            <consortium name="The Broad Institute Genome Sequencing Center for Infectious Disease"/>
            <person name="Wu L."/>
            <person name="Ma J."/>
        </authorList>
    </citation>
    <scope>NUCLEOTIDE SEQUENCE [LARGE SCALE GENOMIC DNA]</scope>
    <source>
        <strain evidence="2 3">CGMCC 1.16026</strain>
    </source>
</reference>
<proteinExistence type="predicted"/>
<dbReference type="AlphaFoldDB" id="A0ABD5QV47"/>
<evidence type="ECO:0000256" key="1">
    <source>
        <dbReference type="SAM" id="MobiDB-lite"/>
    </source>
</evidence>
<keyword evidence="3" id="KW-1185">Reference proteome</keyword>